<keyword evidence="2" id="KW-1185">Reference proteome</keyword>
<proteinExistence type="predicted"/>
<organism evidence="2 3">
    <name type="scientific">Limulus polyphemus</name>
    <name type="common">Atlantic horseshoe crab</name>
    <dbReference type="NCBI Taxonomy" id="6850"/>
    <lineage>
        <taxon>Eukaryota</taxon>
        <taxon>Metazoa</taxon>
        <taxon>Ecdysozoa</taxon>
        <taxon>Arthropoda</taxon>
        <taxon>Chelicerata</taxon>
        <taxon>Merostomata</taxon>
        <taxon>Xiphosura</taxon>
        <taxon>Limulidae</taxon>
        <taxon>Limulus</taxon>
    </lineage>
</organism>
<reference evidence="3" key="1">
    <citation type="submission" date="2025-08" db="UniProtKB">
        <authorList>
            <consortium name="RefSeq"/>
        </authorList>
    </citation>
    <scope>IDENTIFICATION</scope>
    <source>
        <tissue evidence="3">Muscle</tissue>
    </source>
</reference>
<feature type="compositionally biased region" description="Polar residues" evidence="1">
    <location>
        <begin position="105"/>
        <end position="121"/>
    </location>
</feature>
<evidence type="ECO:0000313" key="3">
    <source>
        <dbReference type="RefSeq" id="XP_022236234.1"/>
    </source>
</evidence>
<evidence type="ECO:0000256" key="1">
    <source>
        <dbReference type="SAM" id="MobiDB-lite"/>
    </source>
</evidence>
<feature type="compositionally biased region" description="Low complexity" evidence="1">
    <location>
        <begin position="137"/>
        <end position="154"/>
    </location>
</feature>
<dbReference type="RefSeq" id="XP_022236234.1">
    <property type="nucleotide sequence ID" value="XM_022380526.1"/>
</dbReference>
<feature type="region of interest" description="Disordered" evidence="1">
    <location>
        <begin position="84"/>
        <end position="162"/>
    </location>
</feature>
<evidence type="ECO:0000313" key="2">
    <source>
        <dbReference type="Proteomes" id="UP000694941"/>
    </source>
</evidence>
<protein>
    <submittedName>
        <fullName evidence="3">Uncharacterized protein LOC111083830</fullName>
    </submittedName>
</protein>
<sequence length="181" mass="20068">MAVLFCLRQICETEKEMKKKKKSHPKPLASNTVTQSPKKPALRTEYFRPNLEDPETQVAALISADANVSETNTWITTEKLISAISHTPSPPVPKQLPITPEKGPSPTSGRLLSPSDRSSVFTRAPPVENGDVVTLLSESSSSRQSTARTFSSRAPPSRREKSTTMEYILSYLQQLERVQQC</sequence>
<name>A0ABM1RXX9_LIMPO</name>
<feature type="region of interest" description="Disordered" evidence="1">
    <location>
        <begin position="15"/>
        <end position="41"/>
    </location>
</feature>
<accession>A0ABM1RXX9</accession>
<dbReference type="GeneID" id="111083830"/>
<gene>
    <name evidence="3" type="primary">LOC111083830</name>
</gene>
<dbReference type="Proteomes" id="UP000694941">
    <property type="component" value="Unplaced"/>
</dbReference>